<protein>
    <recommendedName>
        <fullName evidence="3">FecR family protein</fullName>
    </recommendedName>
</protein>
<evidence type="ECO:0000313" key="1">
    <source>
        <dbReference type="EMBL" id="SIO55396.1"/>
    </source>
</evidence>
<dbReference type="EMBL" id="FSRM01000002">
    <property type="protein sequence ID" value="SIO55396.1"/>
    <property type="molecule type" value="Genomic_DNA"/>
</dbReference>
<organism evidence="1 2">
    <name type="scientific">Paraburkholderia phenazinium</name>
    <dbReference type="NCBI Taxonomy" id="60549"/>
    <lineage>
        <taxon>Bacteria</taxon>
        <taxon>Pseudomonadati</taxon>
        <taxon>Pseudomonadota</taxon>
        <taxon>Betaproteobacteria</taxon>
        <taxon>Burkholderiales</taxon>
        <taxon>Burkholderiaceae</taxon>
        <taxon>Paraburkholderia</taxon>
    </lineage>
</organism>
<gene>
    <name evidence="1" type="ORF">SAMN05444168_7084</name>
</gene>
<evidence type="ECO:0008006" key="3">
    <source>
        <dbReference type="Google" id="ProtNLM"/>
    </source>
</evidence>
<evidence type="ECO:0000313" key="2">
    <source>
        <dbReference type="Proteomes" id="UP000184693"/>
    </source>
</evidence>
<accession>A0A1N6KGE5</accession>
<reference evidence="1 2" key="1">
    <citation type="submission" date="2016-11" db="EMBL/GenBank/DDBJ databases">
        <authorList>
            <person name="Jaros S."/>
            <person name="Januszkiewicz K."/>
            <person name="Wedrychowicz H."/>
        </authorList>
    </citation>
    <scope>NUCLEOTIDE SEQUENCE [LARGE SCALE GENOMIC DNA]</scope>
    <source>
        <strain evidence="1 2">GAS86</strain>
    </source>
</reference>
<dbReference type="AlphaFoldDB" id="A0A1N6KGE5"/>
<sequence length="330" mass="35643">MGTPSPYFVDVMALQNMKLSTQPSSALRGKQTLLALLVLVAITSRAQAAWQLVRADARPVAIHDTGLYQPDIGQRFGTDDIVETPASGGIQIQDEAGNIVALGHDTRVMLSRDAHIALLKGWMKVRNACNTNDCAAPVIETERSRFLPAADTALVIAAKAAGYQDTDAVFCESGTASVSAIAGSHGKPVPLRVDAHGFATHSTAQEPVTLATRPDSAFIASMPVAFRDALRTIPALTTVHNDPPKDMRPVAYDDVSDWLASSLAVRTASPTRFTARFRTRLSDGAFQHAIKQNIRELPDWRPLVYPPPRVLARSTAFQQRSPYSSDSVHP</sequence>
<dbReference type="Proteomes" id="UP000184693">
    <property type="component" value="Unassembled WGS sequence"/>
</dbReference>
<name>A0A1N6KGE5_9BURK</name>
<proteinExistence type="predicted"/>